<dbReference type="InterPro" id="IPR003661">
    <property type="entry name" value="HisK_dim/P_dom"/>
</dbReference>
<keyword evidence="4" id="KW-1003">Cell membrane</keyword>
<keyword evidence="9" id="KW-0418">Kinase</keyword>
<dbReference type="Proteomes" id="UP000186666">
    <property type="component" value="Unassembled WGS sequence"/>
</dbReference>
<evidence type="ECO:0000256" key="13">
    <source>
        <dbReference type="ARBA" id="ARBA00023136"/>
    </source>
</evidence>
<evidence type="ECO:0000256" key="3">
    <source>
        <dbReference type="ARBA" id="ARBA00012438"/>
    </source>
</evidence>
<evidence type="ECO:0000256" key="12">
    <source>
        <dbReference type="ARBA" id="ARBA00023012"/>
    </source>
</evidence>
<dbReference type="Pfam" id="PF02518">
    <property type="entry name" value="HATPase_c"/>
    <property type="match status" value="1"/>
</dbReference>
<dbReference type="InterPro" id="IPR004358">
    <property type="entry name" value="Sig_transdc_His_kin-like_C"/>
</dbReference>
<sequence>MINKIWSVLNGNRSIRVQMLWAGILSLILTSISRTILDFLRPLFPDAFFEFSALALFFASFIFFFFVLTSRTVRYFRVITDGLQSIAGGNLKYRIPLSRQDELGNIAHNINHMAEQLQQQMEKERQIEQSKMELITYVSHDLRTPLTSIIGYLDLLKTPKYHDEVEKARFINNAYNKTQQLKKLIDDLFEYTRLTNGDVKLSFQEVDYHKLFEQIISEFEPVANEQQITIVQDISPIPFLVRMDIEKMVRAIDNLLTNALKFSLRPGEIKVQLTAQQDEVILSVENVGKSISLEQEQQLFERFYKMEPSRKEQNTPAGSGLGLSIAKHIVELHGGRIWLEHHKGHYKFCIMLHLVNQQLSSMNNYTQE</sequence>
<dbReference type="InterPro" id="IPR003594">
    <property type="entry name" value="HATPase_dom"/>
</dbReference>
<evidence type="ECO:0000313" key="18">
    <source>
        <dbReference type="Proteomes" id="UP000186666"/>
    </source>
</evidence>
<evidence type="ECO:0000256" key="6">
    <source>
        <dbReference type="ARBA" id="ARBA00022679"/>
    </source>
</evidence>
<dbReference type="SUPFAM" id="SSF47384">
    <property type="entry name" value="Homodimeric domain of signal transducing histidine kinase"/>
    <property type="match status" value="1"/>
</dbReference>
<evidence type="ECO:0000259" key="15">
    <source>
        <dbReference type="PROSITE" id="PS50109"/>
    </source>
</evidence>
<dbReference type="Gene3D" id="1.10.287.130">
    <property type="match status" value="1"/>
</dbReference>
<dbReference type="InterPro" id="IPR036890">
    <property type="entry name" value="HATPase_C_sf"/>
</dbReference>
<evidence type="ECO:0000256" key="1">
    <source>
        <dbReference type="ARBA" id="ARBA00000085"/>
    </source>
</evidence>
<dbReference type="Gene3D" id="6.10.340.10">
    <property type="match status" value="1"/>
</dbReference>
<dbReference type="CDD" id="cd00082">
    <property type="entry name" value="HisKA"/>
    <property type="match status" value="1"/>
</dbReference>
<dbReference type="SUPFAM" id="SSF55874">
    <property type="entry name" value="ATPase domain of HSP90 chaperone/DNA topoisomerase II/histidine kinase"/>
    <property type="match status" value="1"/>
</dbReference>
<protein>
    <recommendedName>
        <fullName evidence="3">histidine kinase</fullName>
        <ecNumber evidence="3">2.7.13.3</ecNumber>
    </recommendedName>
</protein>
<keyword evidence="10" id="KW-0067">ATP-binding</keyword>
<proteinExistence type="predicted"/>
<comment type="caution">
    <text evidence="17">The sequence shown here is derived from an EMBL/GenBank/DDBJ whole genome shotgun (WGS) entry which is preliminary data.</text>
</comment>
<keyword evidence="18" id="KW-1185">Reference proteome</keyword>
<keyword evidence="5" id="KW-0597">Phosphoprotein</keyword>
<feature type="transmembrane region" description="Helical" evidence="14">
    <location>
        <begin position="20"/>
        <end position="37"/>
    </location>
</feature>
<organism evidence="17 18">
    <name type="scientific">Paenibacillus macquariensis</name>
    <dbReference type="NCBI Taxonomy" id="948756"/>
    <lineage>
        <taxon>Bacteria</taxon>
        <taxon>Bacillati</taxon>
        <taxon>Bacillota</taxon>
        <taxon>Bacilli</taxon>
        <taxon>Bacillales</taxon>
        <taxon>Paenibacillaceae</taxon>
        <taxon>Paenibacillus</taxon>
    </lineage>
</organism>
<evidence type="ECO:0000256" key="4">
    <source>
        <dbReference type="ARBA" id="ARBA00022475"/>
    </source>
</evidence>
<keyword evidence="7 14" id="KW-0812">Transmembrane</keyword>
<dbReference type="EC" id="2.7.13.3" evidence="3"/>
<dbReference type="InterPro" id="IPR036097">
    <property type="entry name" value="HisK_dim/P_sf"/>
</dbReference>
<keyword evidence="8" id="KW-0547">Nucleotide-binding</keyword>
<dbReference type="InterPro" id="IPR003660">
    <property type="entry name" value="HAMP_dom"/>
</dbReference>
<dbReference type="PROSITE" id="PS50885">
    <property type="entry name" value="HAMP"/>
    <property type="match status" value="1"/>
</dbReference>
<dbReference type="RefSeq" id="WP_068587477.1">
    <property type="nucleotide sequence ID" value="NZ_FTNK01000021.1"/>
</dbReference>
<evidence type="ECO:0000256" key="2">
    <source>
        <dbReference type="ARBA" id="ARBA00004651"/>
    </source>
</evidence>
<keyword evidence="11 14" id="KW-1133">Transmembrane helix</keyword>
<keyword evidence="12" id="KW-0902">Two-component regulatory system</keyword>
<evidence type="ECO:0000256" key="10">
    <source>
        <dbReference type="ARBA" id="ARBA00022840"/>
    </source>
</evidence>
<evidence type="ECO:0000256" key="11">
    <source>
        <dbReference type="ARBA" id="ARBA00022989"/>
    </source>
</evidence>
<dbReference type="SMART" id="SM00388">
    <property type="entry name" value="HisKA"/>
    <property type="match status" value="1"/>
</dbReference>
<feature type="domain" description="HAMP" evidence="16">
    <location>
        <begin position="70"/>
        <end position="122"/>
    </location>
</feature>
<keyword evidence="6" id="KW-0808">Transferase</keyword>
<dbReference type="Pfam" id="PF00512">
    <property type="entry name" value="HisKA"/>
    <property type="match status" value="1"/>
</dbReference>
<gene>
    <name evidence="17" type="ORF">SAMN05421578_12155</name>
</gene>
<dbReference type="Gene3D" id="3.30.565.10">
    <property type="entry name" value="Histidine kinase-like ATPase, C-terminal domain"/>
    <property type="match status" value="1"/>
</dbReference>
<evidence type="ECO:0000256" key="14">
    <source>
        <dbReference type="SAM" id="Phobius"/>
    </source>
</evidence>
<feature type="transmembrane region" description="Helical" evidence="14">
    <location>
        <begin position="49"/>
        <end position="68"/>
    </location>
</feature>
<comment type="catalytic activity">
    <reaction evidence="1">
        <text>ATP + protein L-histidine = ADP + protein N-phospho-L-histidine.</text>
        <dbReference type="EC" id="2.7.13.3"/>
    </reaction>
</comment>
<dbReference type="PANTHER" id="PTHR45528">
    <property type="entry name" value="SENSOR HISTIDINE KINASE CPXA"/>
    <property type="match status" value="1"/>
</dbReference>
<dbReference type="PANTHER" id="PTHR45528:SF8">
    <property type="entry name" value="HISTIDINE KINASE"/>
    <property type="match status" value="1"/>
</dbReference>
<dbReference type="Pfam" id="PF00672">
    <property type="entry name" value="HAMP"/>
    <property type="match status" value="1"/>
</dbReference>
<evidence type="ECO:0000256" key="8">
    <source>
        <dbReference type="ARBA" id="ARBA00022741"/>
    </source>
</evidence>
<reference evidence="17 18" key="1">
    <citation type="submission" date="2017-01" db="EMBL/GenBank/DDBJ databases">
        <authorList>
            <person name="Varghese N."/>
            <person name="Submissions S."/>
        </authorList>
    </citation>
    <scope>NUCLEOTIDE SEQUENCE [LARGE SCALE GENOMIC DNA]</scope>
    <source>
        <strain evidence="17 18">ATCC 23464</strain>
    </source>
</reference>
<evidence type="ECO:0000256" key="7">
    <source>
        <dbReference type="ARBA" id="ARBA00022692"/>
    </source>
</evidence>
<dbReference type="PRINTS" id="PR00344">
    <property type="entry name" value="BCTRLSENSOR"/>
</dbReference>
<feature type="domain" description="Histidine kinase" evidence="15">
    <location>
        <begin position="137"/>
        <end position="356"/>
    </location>
</feature>
<dbReference type="CDD" id="cd06225">
    <property type="entry name" value="HAMP"/>
    <property type="match status" value="1"/>
</dbReference>
<dbReference type="EMBL" id="FTNK01000021">
    <property type="protein sequence ID" value="SIR59617.1"/>
    <property type="molecule type" value="Genomic_DNA"/>
</dbReference>
<name>A0ABY1KCG7_9BACL</name>
<dbReference type="SMART" id="SM00304">
    <property type="entry name" value="HAMP"/>
    <property type="match status" value="1"/>
</dbReference>
<dbReference type="InterPro" id="IPR005467">
    <property type="entry name" value="His_kinase_dom"/>
</dbReference>
<dbReference type="PROSITE" id="PS50109">
    <property type="entry name" value="HIS_KIN"/>
    <property type="match status" value="1"/>
</dbReference>
<dbReference type="CDD" id="cd00075">
    <property type="entry name" value="HATPase"/>
    <property type="match status" value="1"/>
</dbReference>
<evidence type="ECO:0000256" key="5">
    <source>
        <dbReference type="ARBA" id="ARBA00022553"/>
    </source>
</evidence>
<evidence type="ECO:0000259" key="16">
    <source>
        <dbReference type="PROSITE" id="PS50885"/>
    </source>
</evidence>
<evidence type="ECO:0000313" key="17">
    <source>
        <dbReference type="EMBL" id="SIR59617.1"/>
    </source>
</evidence>
<dbReference type="InterPro" id="IPR050398">
    <property type="entry name" value="HssS/ArlS-like"/>
</dbReference>
<keyword evidence="13 14" id="KW-0472">Membrane</keyword>
<evidence type="ECO:0000256" key="9">
    <source>
        <dbReference type="ARBA" id="ARBA00022777"/>
    </source>
</evidence>
<dbReference type="SUPFAM" id="SSF158472">
    <property type="entry name" value="HAMP domain-like"/>
    <property type="match status" value="1"/>
</dbReference>
<comment type="subcellular location">
    <subcellularLocation>
        <location evidence="2">Cell membrane</location>
        <topology evidence="2">Multi-pass membrane protein</topology>
    </subcellularLocation>
</comment>
<accession>A0ABY1KCG7</accession>
<dbReference type="SMART" id="SM00387">
    <property type="entry name" value="HATPase_c"/>
    <property type="match status" value="1"/>
</dbReference>